<dbReference type="EMBL" id="CP108189">
    <property type="protein sequence ID" value="WTR75766.1"/>
    <property type="molecule type" value="Genomic_DNA"/>
</dbReference>
<accession>A0ABZ1LML0</accession>
<dbReference type="InterPro" id="IPR013325">
    <property type="entry name" value="RNA_pol_sigma_r2"/>
</dbReference>
<dbReference type="Gene3D" id="1.10.1740.10">
    <property type="match status" value="1"/>
</dbReference>
<feature type="domain" description="RNA polymerase sigma-70 region 2" evidence="1">
    <location>
        <begin position="37"/>
        <end position="98"/>
    </location>
</feature>
<keyword evidence="3" id="KW-1185">Reference proteome</keyword>
<proteinExistence type="predicted"/>
<evidence type="ECO:0000313" key="2">
    <source>
        <dbReference type="EMBL" id="WTR75766.1"/>
    </source>
</evidence>
<protein>
    <submittedName>
        <fullName evidence="2">Sigma-70 family RNA polymerase sigma factor</fullName>
    </submittedName>
</protein>
<reference evidence="2 3" key="1">
    <citation type="submission" date="2022-10" db="EMBL/GenBank/DDBJ databases">
        <title>The complete genomes of actinobacterial strains from the NBC collection.</title>
        <authorList>
            <person name="Joergensen T.S."/>
            <person name="Alvarez Arevalo M."/>
            <person name="Sterndorff E.B."/>
            <person name="Faurdal D."/>
            <person name="Vuksanovic O."/>
            <person name="Mourched A.-S."/>
            <person name="Charusanti P."/>
            <person name="Shaw S."/>
            <person name="Blin K."/>
            <person name="Weber T."/>
        </authorList>
    </citation>
    <scope>NUCLEOTIDE SEQUENCE [LARGE SCALE GENOMIC DNA]</scope>
    <source>
        <strain evidence="2 3">NBC_00123</strain>
        <plasmid evidence="2 3">unnamed1</plasmid>
    </source>
</reference>
<sequence>MVTDKEAAKEPCPAVDADLVQRLRDCYDTFMAAEPRILRRKMNRQLSYQACEDVAHEAYLKVARKVMKGQLGPDVQLAGYLRRTSRNLALDTLRQQARLSSLEETGLHMAVPGQRRSADDFDPMEELVVPTIDAMPLSRPRKVVQLQSQGLDDRQISEVLGIETDRVQRDRYSALIELRGRLGGYIRDGHRKKTTRRVEKDR</sequence>
<dbReference type="InterPro" id="IPR007627">
    <property type="entry name" value="RNA_pol_sigma70_r2"/>
</dbReference>
<evidence type="ECO:0000313" key="3">
    <source>
        <dbReference type="Proteomes" id="UP001622594"/>
    </source>
</evidence>
<dbReference type="RefSeq" id="WP_327166915.1">
    <property type="nucleotide sequence ID" value="NZ_CP108189.1"/>
</dbReference>
<dbReference type="Pfam" id="PF04542">
    <property type="entry name" value="Sigma70_r2"/>
    <property type="match status" value="1"/>
</dbReference>
<dbReference type="Proteomes" id="UP001622594">
    <property type="component" value="Plasmid unnamed1"/>
</dbReference>
<geneLocation type="plasmid" evidence="2 3">
    <name>unnamed1</name>
</geneLocation>
<organism evidence="2 3">
    <name type="scientific">Streptomyces zaomyceticus</name>
    <dbReference type="NCBI Taxonomy" id="68286"/>
    <lineage>
        <taxon>Bacteria</taxon>
        <taxon>Bacillati</taxon>
        <taxon>Actinomycetota</taxon>
        <taxon>Actinomycetes</taxon>
        <taxon>Kitasatosporales</taxon>
        <taxon>Streptomycetaceae</taxon>
        <taxon>Streptomyces</taxon>
    </lineage>
</organism>
<dbReference type="SUPFAM" id="SSF88946">
    <property type="entry name" value="Sigma2 domain of RNA polymerase sigma factors"/>
    <property type="match status" value="1"/>
</dbReference>
<keyword evidence="2" id="KW-0614">Plasmid</keyword>
<gene>
    <name evidence="2" type="ORF">OG814_41585</name>
</gene>
<name>A0ABZ1LML0_9ACTN</name>
<evidence type="ECO:0000259" key="1">
    <source>
        <dbReference type="Pfam" id="PF04542"/>
    </source>
</evidence>